<dbReference type="RefSeq" id="WP_113287931.1">
    <property type="nucleotide sequence ID" value="NZ_QNTQ01000002.1"/>
</dbReference>
<comment type="caution">
    <text evidence="10">The sequence shown here is derived from an EMBL/GenBank/DDBJ whole genome shotgun (WGS) entry which is preliminary data.</text>
</comment>
<evidence type="ECO:0000313" key="11">
    <source>
        <dbReference type="Proteomes" id="UP000253370"/>
    </source>
</evidence>
<name>A0A365UCV2_9RHOB</name>
<evidence type="ECO:0000256" key="2">
    <source>
        <dbReference type="ARBA" id="ARBA00022448"/>
    </source>
</evidence>
<comment type="subcellular location">
    <subcellularLocation>
        <location evidence="1">Cell inner membrane</location>
        <topology evidence="1">Multi-pass membrane protein</topology>
    </subcellularLocation>
</comment>
<dbReference type="Pfam" id="PF04143">
    <property type="entry name" value="Sulf_transp"/>
    <property type="match status" value="1"/>
</dbReference>
<evidence type="ECO:0000256" key="5">
    <source>
        <dbReference type="ARBA" id="ARBA00022692"/>
    </source>
</evidence>
<proteinExistence type="inferred from homology"/>
<evidence type="ECO:0000256" key="6">
    <source>
        <dbReference type="ARBA" id="ARBA00022989"/>
    </source>
</evidence>
<evidence type="ECO:0000256" key="1">
    <source>
        <dbReference type="ARBA" id="ARBA00004429"/>
    </source>
</evidence>
<feature type="transmembrane region" description="Helical" evidence="9">
    <location>
        <begin position="195"/>
        <end position="217"/>
    </location>
</feature>
<keyword evidence="3" id="KW-1003">Cell membrane</keyword>
<gene>
    <name evidence="10" type="ORF">DRV85_02865</name>
</gene>
<dbReference type="EMBL" id="QNTQ01000002">
    <property type="protein sequence ID" value="RBI87083.1"/>
    <property type="molecule type" value="Genomic_DNA"/>
</dbReference>
<keyword evidence="4" id="KW-0997">Cell inner membrane</keyword>
<feature type="transmembrane region" description="Helical" evidence="9">
    <location>
        <begin position="12"/>
        <end position="31"/>
    </location>
</feature>
<evidence type="ECO:0000256" key="7">
    <source>
        <dbReference type="ARBA" id="ARBA00023136"/>
    </source>
</evidence>
<dbReference type="GO" id="GO:0005886">
    <property type="term" value="C:plasma membrane"/>
    <property type="evidence" value="ECO:0007669"/>
    <property type="project" value="UniProtKB-SubCell"/>
</dbReference>
<sequence>MYQDLGIAALSAPQAAVVFGVLLGLAFGVLAERTGFCLRRSVVAGPDRRPAAGVWLAALAAAVAGTQAAVAQGWIGFSDHRFMAGELPVLAVALGGLMFGVGMVLTRGCISRLTVLSGTGNLRALLVVLVFALAALATIRGVLAPARLWLGETTVSLGAAASLAALPGGALVWAAGIGAGALAVALRSGAPAGRLALAAALGLLVPLGWVGTGLVLYDDFDPVAFQSLAFTSSSAETLFWLGAATSIPLSFGAGLVGGTLAGALVSALSARRFRWQSFESPAQTGRYLAGAALMGFGGTLAGGCTVGAGLSGTATLSVAAFLALGAMVAGARVADRALVSRASSGSAGPRGTRSPQPAE</sequence>
<evidence type="ECO:0000256" key="3">
    <source>
        <dbReference type="ARBA" id="ARBA00022475"/>
    </source>
</evidence>
<feature type="transmembrane region" description="Helical" evidence="9">
    <location>
        <begin position="122"/>
        <end position="143"/>
    </location>
</feature>
<dbReference type="AlphaFoldDB" id="A0A365UCV2"/>
<protein>
    <submittedName>
        <fullName evidence="10">YeeE/YedE family protein</fullName>
    </submittedName>
</protein>
<comment type="similarity">
    <text evidence="8">Belongs to the TsuA/YedE (TC 9.B.102) family.</text>
</comment>
<dbReference type="PANTHER" id="PTHR30574">
    <property type="entry name" value="INNER MEMBRANE PROTEIN YEDE"/>
    <property type="match status" value="1"/>
</dbReference>
<feature type="transmembrane region" description="Helical" evidence="9">
    <location>
        <begin position="87"/>
        <end position="110"/>
    </location>
</feature>
<keyword evidence="6 9" id="KW-1133">Transmembrane helix</keyword>
<dbReference type="InterPro" id="IPR007272">
    <property type="entry name" value="Sulf_transp_TsuA/YedE"/>
</dbReference>
<accession>A0A365UCV2</accession>
<keyword evidence="5 9" id="KW-0812">Transmembrane</keyword>
<keyword evidence="11" id="KW-1185">Reference proteome</keyword>
<evidence type="ECO:0000256" key="4">
    <source>
        <dbReference type="ARBA" id="ARBA00022519"/>
    </source>
</evidence>
<evidence type="ECO:0000256" key="8">
    <source>
        <dbReference type="ARBA" id="ARBA00035655"/>
    </source>
</evidence>
<feature type="transmembrane region" description="Helical" evidence="9">
    <location>
        <begin position="287"/>
        <end position="308"/>
    </location>
</feature>
<feature type="transmembrane region" description="Helical" evidence="9">
    <location>
        <begin position="52"/>
        <end position="75"/>
    </location>
</feature>
<keyword evidence="2" id="KW-0813">Transport</keyword>
<keyword evidence="7 9" id="KW-0472">Membrane</keyword>
<feature type="transmembrane region" description="Helical" evidence="9">
    <location>
        <begin position="237"/>
        <end position="266"/>
    </location>
</feature>
<feature type="transmembrane region" description="Helical" evidence="9">
    <location>
        <begin position="163"/>
        <end position="186"/>
    </location>
</feature>
<organism evidence="10 11">
    <name type="scientific">Rhodosalinus halophilus</name>
    <dbReference type="NCBI Taxonomy" id="2259333"/>
    <lineage>
        <taxon>Bacteria</taxon>
        <taxon>Pseudomonadati</taxon>
        <taxon>Pseudomonadota</taxon>
        <taxon>Alphaproteobacteria</taxon>
        <taxon>Rhodobacterales</taxon>
        <taxon>Paracoccaceae</taxon>
        <taxon>Rhodosalinus</taxon>
    </lineage>
</organism>
<evidence type="ECO:0000256" key="9">
    <source>
        <dbReference type="SAM" id="Phobius"/>
    </source>
</evidence>
<evidence type="ECO:0000313" key="10">
    <source>
        <dbReference type="EMBL" id="RBI87083.1"/>
    </source>
</evidence>
<dbReference type="OrthoDB" id="5342349at2"/>
<reference evidence="10 11" key="1">
    <citation type="submission" date="2018-07" db="EMBL/GenBank/DDBJ databases">
        <title>Rhodosalinus sp. strain E84T genomic sequence and assembly.</title>
        <authorList>
            <person name="Liu Z.-W."/>
            <person name="Lu D.-C."/>
        </authorList>
    </citation>
    <scope>NUCLEOTIDE SEQUENCE [LARGE SCALE GENOMIC DNA]</scope>
    <source>
        <strain evidence="10 11">E84</strain>
    </source>
</reference>
<feature type="transmembrane region" description="Helical" evidence="9">
    <location>
        <begin position="314"/>
        <end position="334"/>
    </location>
</feature>
<dbReference type="Proteomes" id="UP000253370">
    <property type="component" value="Unassembled WGS sequence"/>
</dbReference>
<dbReference type="PANTHER" id="PTHR30574:SF1">
    <property type="entry name" value="SULPHUR TRANSPORT DOMAIN-CONTAINING PROTEIN"/>
    <property type="match status" value="1"/>
</dbReference>